<comment type="caution">
    <text evidence="1">The sequence shown here is derived from an EMBL/GenBank/DDBJ whole genome shotgun (WGS) entry which is preliminary data.</text>
</comment>
<keyword evidence="2" id="KW-1185">Reference proteome</keyword>
<dbReference type="EMBL" id="PYBW01000392">
    <property type="protein sequence ID" value="PYC60969.1"/>
    <property type="molecule type" value="Genomic_DNA"/>
</dbReference>
<dbReference type="Proteomes" id="UP000248039">
    <property type="component" value="Unassembled WGS sequence"/>
</dbReference>
<reference evidence="1 2" key="1">
    <citation type="submission" date="2018-03" db="EMBL/GenBank/DDBJ databases">
        <title>Bioinformatic expansion and discovery of thiopeptide antibiotics.</title>
        <authorList>
            <person name="Schwalen C.J."/>
            <person name="Hudson G.A."/>
            <person name="Mitchell D.A."/>
        </authorList>
    </citation>
    <scope>NUCLEOTIDE SEQUENCE [LARGE SCALE GENOMIC DNA]</scope>
    <source>
        <strain evidence="1 2">ATCC 21389</strain>
    </source>
</reference>
<proteinExistence type="predicted"/>
<evidence type="ECO:0008006" key="3">
    <source>
        <dbReference type="Google" id="ProtNLM"/>
    </source>
</evidence>
<organism evidence="1 2">
    <name type="scientific">Streptomyces tateyamensis</name>
    <dbReference type="NCBI Taxonomy" id="565073"/>
    <lineage>
        <taxon>Bacteria</taxon>
        <taxon>Bacillati</taxon>
        <taxon>Actinomycetota</taxon>
        <taxon>Actinomycetes</taxon>
        <taxon>Kitasatosporales</taxon>
        <taxon>Streptomycetaceae</taxon>
        <taxon>Streptomyces</taxon>
    </lineage>
</organism>
<feature type="non-terminal residue" evidence="1">
    <location>
        <position position="1"/>
    </location>
</feature>
<sequence>EGEKQAAVLSAEGEAQAAVLRADGEAAAIRTVFEAIHDGDADQKLLAYQYLQTLPELAKGDANKLWIIPSEVGDALKGLGGAF</sequence>
<evidence type="ECO:0000313" key="2">
    <source>
        <dbReference type="Proteomes" id="UP000248039"/>
    </source>
</evidence>
<evidence type="ECO:0000313" key="1">
    <source>
        <dbReference type="EMBL" id="PYC60969.1"/>
    </source>
</evidence>
<feature type="non-terminal residue" evidence="1">
    <location>
        <position position="83"/>
    </location>
</feature>
<protein>
    <recommendedName>
        <fullName evidence="3">Band 7 domain-containing protein</fullName>
    </recommendedName>
</protein>
<dbReference type="AlphaFoldDB" id="A0A2V4NWI1"/>
<name>A0A2V4NWI1_9ACTN</name>
<accession>A0A2V4NWI1</accession>
<dbReference type="RefSeq" id="WP_425470172.1">
    <property type="nucleotide sequence ID" value="NZ_PYBW01000392.1"/>
</dbReference>
<gene>
    <name evidence="1" type="ORF">C7C46_33855</name>
</gene>